<name>A0A923MZ93_9FLAO</name>
<evidence type="ECO:0000256" key="1">
    <source>
        <dbReference type="SAM" id="Phobius"/>
    </source>
</evidence>
<dbReference type="Proteomes" id="UP000641454">
    <property type="component" value="Unassembled WGS sequence"/>
</dbReference>
<evidence type="ECO:0000313" key="2">
    <source>
        <dbReference type="EMBL" id="MBC5844419.1"/>
    </source>
</evidence>
<feature type="transmembrane region" description="Helical" evidence="1">
    <location>
        <begin position="12"/>
        <end position="30"/>
    </location>
</feature>
<keyword evidence="3" id="KW-1185">Reference proteome</keyword>
<sequence>MVIKKSKTFLKTSNLLLSIIMHFGFVKMSYPNYIIIKGGFGENSQVCNIGLVFKKFYHLYHEFLRSIYLDNSFYRNDILLFNHLFINYIKFKIHIKATLKWGIYNTKITPL</sequence>
<gene>
    <name evidence="2" type="ORF">H8R25_08210</name>
</gene>
<proteinExistence type="predicted"/>
<comment type="caution">
    <text evidence="2">The sequence shown here is derived from an EMBL/GenBank/DDBJ whole genome shotgun (WGS) entry which is preliminary data.</text>
</comment>
<dbReference type="AlphaFoldDB" id="A0A923MZ93"/>
<organism evidence="2 3">
    <name type="scientific">Flavobacterium muglaense</name>
    <dbReference type="NCBI Taxonomy" id="2764716"/>
    <lineage>
        <taxon>Bacteria</taxon>
        <taxon>Pseudomonadati</taxon>
        <taxon>Bacteroidota</taxon>
        <taxon>Flavobacteriia</taxon>
        <taxon>Flavobacteriales</taxon>
        <taxon>Flavobacteriaceae</taxon>
        <taxon>Flavobacterium</taxon>
    </lineage>
</organism>
<keyword evidence="1" id="KW-0812">Transmembrane</keyword>
<evidence type="ECO:0000313" key="3">
    <source>
        <dbReference type="Proteomes" id="UP000641454"/>
    </source>
</evidence>
<keyword evidence="1" id="KW-1133">Transmembrane helix</keyword>
<protein>
    <submittedName>
        <fullName evidence="2">Uncharacterized protein</fullName>
    </submittedName>
</protein>
<keyword evidence="1" id="KW-0472">Membrane</keyword>
<reference evidence="2 3" key="1">
    <citation type="submission" date="2020-08" db="EMBL/GenBank/DDBJ databases">
        <title>Description of novel Flavobacterium F-392 isolate.</title>
        <authorList>
            <person name="Saticioglu I.B."/>
            <person name="Duman M."/>
            <person name="Altun S."/>
        </authorList>
    </citation>
    <scope>NUCLEOTIDE SEQUENCE [LARGE SCALE GENOMIC DNA]</scope>
    <source>
        <strain evidence="2 3">F-392</strain>
    </source>
</reference>
<dbReference type="RefSeq" id="WP_187018089.1">
    <property type="nucleotide sequence ID" value="NZ_JACRUK010000014.1"/>
</dbReference>
<dbReference type="EMBL" id="JACRUL010000015">
    <property type="protein sequence ID" value="MBC5844419.1"/>
    <property type="molecule type" value="Genomic_DNA"/>
</dbReference>
<accession>A0A923MZ93</accession>